<feature type="compositionally biased region" description="Polar residues" evidence="1">
    <location>
        <begin position="90"/>
        <end position="105"/>
    </location>
</feature>
<accession>A0A6D2I5D9</accession>
<feature type="region of interest" description="Disordered" evidence="1">
    <location>
        <begin position="55"/>
        <end position="105"/>
    </location>
</feature>
<evidence type="ECO:0000256" key="1">
    <source>
        <dbReference type="SAM" id="MobiDB-lite"/>
    </source>
</evidence>
<organism evidence="2 3">
    <name type="scientific">Microthlaspi erraticum</name>
    <dbReference type="NCBI Taxonomy" id="1685480"/>
    <lineage>
        <taxon>Eukaryota</taxon>
        <taxon>Viridiplantae</taxon>
        <taxon>Streptophyta</taxon>
        <taxon>Embryophyta</taxon>
        <taxon>Tracheophyta</taxon>
        <taxon>Spermatophyta</taxon>
        <taxon>Magnoliopsida</taxon>
        <taxon>eudicotyledons</taxon>
        <taxon>Gunneridae</taxon>
        <taxon>Pentapetalae</taxon>
        <taxon>rosids</taxon>
        <taxon>malvids</taxon>
        <taxon>Brassicales</taxon>
        <taxon>Brassicaceae</taxon>
        <taxon>Coluteocarpeae</taxon>
        <taxon>Microthlaspi</taxon>
    </lineage>
</organism>
<reference evidence="2" key="1">
    <citation type="submission" date="2020-01" db="EMBL/GenBank/DDBJ databases">
        <authorList>
            <person name="Mishra B."/>
        </authorList>
    </citation>
    <scope>NUCLEOTIDE SEQUENCE [LARGE SCALE GENOMIC DNA]</scope>
</reference>
<feature type="region of interest" description="Disordered" evidence="1">
    <location>
        <begin position="380"/>
        <end position="405"/>
    </location>
</feature>
<dbReference type="AlphaFoldDB" id="A0A6D2I5D9"/>
<keyword evidence="3" id="KW-1185">Reference proteome</keyword>
<dbReference type="OrthoDB" id="1103597at2759"/>
<protein>
    <submittedName>
        <fullName evidence="2">Uncharacterized protein</fullName>
    </submittedName>
</protein>
<dbReference type="Proteomes" id="UP000467841">
    <property type="component" value="Unassembled WGS sequence"/>
</dbReference>
<dbReference type="Pfam" id="PF07794">
    <property type="entry name" value="DUF1633"/>
    <property type="match status" value="1"/>
</dbReference>
<proteinExistence type="predicted"/>
<gene>
    <name evidence="2" type="ORF">MERR_LOCUS12107</name>
</gene>
<evidence type="ECO:0000313" key="3">
    <source>
        <dbReference type="Proteomes" id="UP000467841"/>
    </source>
</evidence>
<dbReference type="EMBL" id="CACVBM020000943">
    <property type="protein sequence ID" value="CAA7024872.1"/>
    <property type="molecule type" value="Genomic_DNA"/>
</dbReference>
<dbReference type="InterPro" id="IPR012436">
    <property type="entry name" value="DUF1633"/>
</dbReference>
<name>A0A6D2I5D9_9BRAS</name>
<comment type="caution">
    <text evidence="2">The sequence shown here is derived from an EMBL/GenBank/DDBJ whole genome shotgun (WGS) entry which is preliminary data.</text>
</comment>
<evidence type="ECO:0000313" key="2">
    <source>
        <dbReference type="EMBL" id="CAA7024872.1"/>
    </source>
</evidence>
<feature type="compositionally biased region" description="Basic and acidic residues" evidence="1">
    <location>
        <begin position="76"/>
        <end position="89"/>
    </location>
</feature>
<sequence length="405" mass="44773">MSRRLTFRERAAKSIAAQGEQAIEAGDNGVVGVAQVAVGSVFRDGITEQAHLVATGGDTHVTPPRQTISVSSSNEQSERSPKRARDDNRTPTLSGSLNKRSKPDVSSSFRLAIDPLKNISVLDNPEVSMSRQCKPTVSQTPLPEFSFERELFTAATAANKEAMEANKKLLAHCEQRLREEPRQDELDKMKRIINDLSVELGSVRERVARQGDLLKKHTSQAACVRELEINKEDITLKLQLARNEFFSLQSENASMLDQIARLNGERQVLEAGKSQAVRRAEREGRRQMSLKHHAILLEIKTKWKKKEDESVKECDLQEVLANIELLQSLMDGTVVAEDELRKLKEDEGGFTEAFEAAQVSDFSIGKLDLPAVSEDSVVRMDVGPSTNAPCDPNGLGAEEAMGDDD</sequence>